<dbReference type="AlphaFoldDB" id="A0A0N0G077"/>
<dbReference type="EMBL" id="RBUQ01000067">
    <property type="protein sequence ID" value="RMV41136.1"/>
    <property type="molecule type" value="Genomic_DNA"/>
</dbReference>
<sequence>MSNQTEPTSQILLCSNCFTDEGLRIDAAKHGLEQQSDCPNCQSPDGQKLTLDHIKSLAWRFFVSGTTIRCEYGAAPVIQFNEHRYGQSDIAPSAWLENDIRLFEDAAKIGFFHYGPRLWMVGEVEPLKALQDPKTRPQIIERILREYPEGTLSEGSKFYRLRVSPERPAEPSEYDSPPVAFAGRGRLDSPGLSVMYGSQDLDVCIHECRASTEDELYVATLKGQRDLRLLDLTHPLEETETEFESLDMAIHMLFLARSHSYDIARDIALAAKEAGFDGVIYPSFFSLIRTGAHPFETAYGLSLRRFHPERDQYVEVNTIRNLALFGRPMESGLVSIECINRLILTQVGYRGHFGPVEY</sequence>
<dbReference type="InterPro" id="IPR014914">
    <property type="entry name" value="RES_dom"/>
</dbReference>
<evidence type="ECO:0000259" key="1">
    <source>
        <dbReference type="SMART" id="SM00953"/>
    </source>
</evidence>
<protein>
    <recommendedName>
        <fullName evidence="1">RES domain-containing protein</fullName>
    </recommendedName>
</protein>
<dbReference type="SMART" id="SM00953">
    <property type="entry name" value="RES"/>
    <property type="match status" value="1"/>
</dbReference>
<gene>
    <name evidence="2" type="ORF">ALP13_03934</name>
</gene>
<organism evidence="2 3">
    <name type="scientific">Pseudomonas syringae pv. maculicola</name>
    <dbReference type="NCBI Taxonomy" id="59511"/>
    <lineage>
        <taxon>Bacteria</taxon>
        <taxon>Pseudomonadati</taxon>
        <taxon>Pseudomonadota</taxon>
        <taxon>Gammaproteobacteria</taxon>
        <taxon>Pseudomonadales</taxon>
        <taxon>Pseudomonadaceae</taxon>
        <taxon>Pseudomonas</taxon>
    </lineage>
</organism>
<comment type="caution">
    <text evidence="2">The sequence shown here is derived from an EMBL/GenBank/DDBJ whole genome shotgun (WGS) entry which is preliminary data.</text>
</comment>
<feature type="domain" description="RES" evidence="1">
    <location>
        <begin position="170"/>
        <end position="336"/>
    </location>
</feature>
<accession>A0A0N0G077</accession>
<dbReference type="Proteomes" id="UP000271631">
    <property type="component" value="Unassembled WGS sequence"/>
</dbReference>
<reference evidence="2 3" key="1">
    <citation type="submission" date="2018-08" db="EMBL/GenBank/DDBJ databases">
        <title>Recombination of ecologically and evolutionarily significant loci maintains genetic cohesion in the Pseudomonas syringae species complex.</title>
        <authorList>
            <person name="Dillon M."/>
            <person name="Thakur S."/>
            <person name="Almeida R.N.D."/>
            <person name="Weir B.S."/>
            <person name="Guttman D.S."/>
        </authorList>
    </citation>
    <scope>NUCLEOTIDE SEQUENCE [LARGE SCALE GENOMIC DNA]</scope>
    <source>
        <strain evidence="2 3">ICMP 11281</strain>
    </source>
</reference>
<name>A0A0N0G077_PSEYM</name>
<dbReference type="RefSeq" id="WP_054070018.1">
    <property type="nucleotide sequence ID" value="NZ_JAEVFP010000029.1"/>
</dbReference>
<dbReference type="Pfam" id="PF08808">
    <property type="entry name" value="RES"/>
    <property type="match status" value="1"/>
</dbReference>
<proteinExistence type="predicted"/>
<evidence type="ECO:0000313" key="3">
    <source>
        <dbReference type="Proteomes" id="UP000271631"/>
    </source>
</evidence>
<evidence type="ECO:0000313" key="2">
    <source>
        <dbReference type="EMBL" id="RMV41136.1"/>
    </source>
</evidence>